<evidence type="ECO:0000259" key="1">
    <source>
        <dbReference type="Pfam" id="PF01609"/>
    </source>
</evidence>
<dbReference type="RefSeq" id="WP_238389249.1">
    <property type="nucleotide sequence ID" value="NZ_CP036273.1"/>
</dbReference>
<name>A0A517XW66_9BACT</name>
<organism evidence="2 3">
    <name type="scientific">Urbifossiella limnaea</name>
    <dbReference type="NCBI Taxonomy" id="2528023"/>
    <lineage>
        <taxon>Bacteria</taxon>
        <taxon>Pseudomonadati</taxon>
        <taxon>Planctomycetota</taxon>
        <taxon>Planctomycetia</taxon>
        <taxon>Gemmatales</taxon>
        <taxon>Gemmataceae</taxon>
        <taxon>Urbifossiella</taxon>
    </lineage>
</organism>
<sequence>MVGGPGRYTVGLTAVGEKEALTAVLARLLDQVAAARVPVRVVLLDRAFFTIAVMQLLQARRVPFVVPVVIRGRKPRPGVPAAGLRGIRRRAAGRYAYTHADRGRAVRADVVVAHRTYRHCRTGRRRTRKLLFVAWRVPGAPVAVRDLYRQRFGVESSYRQLGEARPRTSSPDGVVRLLWVAIGLVIRNAWVWAGGIAGPRWTLAAARLVLLLDVLVAFTRVRPDGPSHPPSPTRQT</sequence>
<reference evidence="2 3" key="1">
    <citation type="submission" date="2019-02" db="EMBL/GenBank/DDBJ databases">
        <title>Deep-cultivation of Planctomycetes and their phenomic and genomic characterization uncovers novel biology.</title>
        <authorList>
            <person name="Wiegand S."/>
            <person name="Jogler M."/>
            <person name="Boedeker C."/>
            <person name="Pinto D."/>
            <person name="Vollmers J."/>
            <person name="Rivas-Marin E."/>
            <person name="Kohn T."/>
            <person name="Peeters S.H."/>
            <person name="Heuer A."/>
            <person name="Rast P."/>
            <person name="Oberbeckmann S."/>
            <person name="Bunk B."/>
            <person name="Jeske O."/>
            <person name="Meyerdierks A."/>
            <person name="Storesund J.E."/>
            <person name="Kallscheuer N."/>
            <person name="Luecker S."/>
            <person name="Lage O.M."/>
            <person name="Pohl T."/>
            <person name="Merkel B.J."/>
            <person name="Hornburger P."/>
            <person name="Mueller R.-W."/>
            <person name="Bruemmer F."/>
            <person name="Labrenz M."/>
            <person name="Spormann A.M."/>
            <person name="Op den Camp H."/>
            <person name="Overmann J."/>
            <person name="Amann R."/>
            <person name="Jetten M.S.M."/>
            <person name="Mascher T."/>
            <person name="Medema M.H."/>
            <person name="Devos D.P."/>
            <person name="Kaster A.-K."/>
            <person name="Ovreas L."/>
            <person name="Rohde M."/>
            <person name="Galperin M.Y."/>
            <person name="Jogler C."/>
        </authorList>
    </citation>
    <scope>NUCLEOTIDE SEQUENCE [LARGE SCALE GENOMIC DNA]</scope>
    <source>
        <strain evidence="2 3">ETA_A1</strain>
    </source>
</reference>
<dbReference type="GO" id="GO:0006313">
    <property type="term" value="P:DNA transposition"/>
    <property type="evidence" value="ECO:0007669"/>
    <property type="project" value="InterPro"/>
</dbReference>
<feature type="domain" description="Transposase IS4-like" evidence="1">
    <location>
        <begin position="22"/>
        <end position="180"/>
    </location>
</feature>
<dbReference type="Proteomes" id="UP000319576">
    <property type="component" value="Chromosome"/>
</dbReference>
<dbReference type="PANTHER" id="PTHR33252:SF2">
    <property type="entry name" value="TRANSPOSASE IS4-LIKE DOMAIN-CONTAINING PROTEIN"/>
    <property type="match status" value="1"/>
</dbReference>
<evidence type="ECO:0000313" key="2">
    <source>
        <dbReference type="EMBL" id="QDU21748.1"/>
    </source>
</evidence>
<keyword evidence="3" id="KW-1185">Reference proteome</keyword>
<accession>A0A517XW66</accession>
<dbReference type="EMBL" id="CP036273">
    <property type="protein sequence ID" value="QDU21748.1"/>
    <property type="molecule type" value="Genomic_DNA"/>
</dbReference>
<dbReference type="GO" id="GO:0004803">
    <property type="term" value="F:transposase activity"/>
    <property type="evidence" value="ECO:0007669"/>
    <property type="project" value="InterPro"/>
</dbReference>
<dbReference type="GO" id="GO:0003677">
    <property type="term" value="F:DNA binding"/>
    <property type="evidence" value="ECO:0007669"/>
    <property type="project" value="InterPro"/>
</dbReference>
<dbReference type="PANTHER" id="PTHR33252">
    <property type="entry name" value="THIRD ORF IN TRANSPOSON ISC1160"/>
    <property type="match status" value="1"/>
</dbReference>
<gene>
    <name evidence="2" type="ORF">ETAA1_37210</name>
</gene>
<protein>
    <recommendedName>
        <fullName evidence="1">Transposase IS4-like domain-containing protein</fullName>
    </recommendedName>
</protein>
<evidence type="ECO:0000313" key="3">
    <source>
        <dbReference type="Proteomes" id="UP000319576"/>
    </source>
</evidence>
<proteinExistence type="predicted"/>
<dbReference type="Pfam" id="PF01609">
    <property type="entry name" value="DDE_Tnp_1"/>
    <property type="match status" value="1"/>
</dbReference>
<dbReference type="KEGG" id="uli:ETAA1_37210"/>
<dbReference type="AlphaFoldDB" id="A0A517XW66"/>
<dbReference type="InterPro" id="IPR002559">
    <property type="entry name" value="Transposase_11"/>
</dbReference>